<dbReference type="RefSeq" id="WP_036310781.1">
    <property type="nucleotide sequence ID" value="NZ_JRQD01000001.1"/>
</dbReference>
<name>A0A0A0BKI3_9GAMM</name>
<dbReference type="PANTHER" id="PTHR35335:SF1">
    <property type="entry name" value="UPF0716 PROTEIN FXSA"/>
    <property type="match status" value="1"/>
</dbReference>
<proteinExistence type="predicted"/>
<sequence>MFRFLFLLFLVIPIIEIFFLIQVGQVIGAGWTIFLVVGTAVLGAFLLRMQGFQTLQRAQTSMAHGQIPAKEMLEGLCLLVSGALLLTPGFVTDTLGFLLLTPPIRQLLIAQLAKNSQMFFTSRTSTGFYQQRPRSSHQDDNSVIDGEVVDDDDPRHLR</sequence>
<feature type="region of interest" description="Disordered" evidence="1">
    <location>
        <begin position="129"/>
        <end position="158"/>
    </location>
</feature>
<evidence type="ECO:0000256" key="1">
    <source>
        <dbReference type="SAM" id="MobiDB-lite"/>
    </source>
</evidence>
<dbReference type="InterPro" id="IPR007313">
    <property type="entry name" value="FxsA"/>
</dbReference>
<evidence type="ECO:0000313" key="3">
    <source>
        <dbReference type="EMBL" id="KGM07609.1"/>
    </source>
</evidence>
<evidence type="ECO:0000256" key="2">
    <source>
        <dbReference type="SAM" id="Phobius"/>
    </source>
</evidence>
<dbReference type="AlphaFoldDB" id="A0A0A0BKI3"/>
<feature type="transmembrane region" description="Helical" evidence="2">
    <location>
        <begin position="76"/>
        <end position="100"/>
    </location>
</feature>
<protein>
    <submittedName>
        <fullName evidence="3">Protein affecting phage T7 exclusion by the F plasmid</fullName>
    </submittedName>
</protein>
<dbReference type="NCBIfam" id="NF008528">
    <property type="entry name" value="PRK11463.1-2"/>
    <property type="match status" value="1"/>
</dbReference>
<dbReference type="Proteomes" id="UP000029999">
    <property type="component" value="Unassembled WGS sequence"/>
</dbReference>
<keyword evidence="2" id="KW-0812">Transmembrane</keyword>
<keyword evidence="2" id="KW-1133">Transmembrane helix</keyword>
<keyword evidence="2" id="KW-0472">Membrane</keyword>
<feature type="transmembrane region" description="Helical" evidence="2">
    <location>
        <begin position="29"/>
        <end position="47"/>
    </location>
</feature>
<dbReference type="PANTHER" id="PTHR35335">
    <property type="entry name" value="UPF0716 PROTEIN FXSA"/>
    <property type="match status" value="1"/>
</dbReference>
<accession>A0A0A0BKI3</accession>
<dbReference type="EMBL" id="JRQD01000001">
    <property type="protein sequence ID" value="KGM07609.1"/>
    <property type="molecule type" value="Genomic_DNA"/>
</dbReference>
<dbReference type="Pfam" id="PF04186">
    <property type="entry name" value="FxsA"/>
    <property type="match status" value="1"/>
</dbReference>
<comment type="caution">
    <text evidence="3">The sequence shown here is derived from an EMBL/GenBank/DDBJ whole genome shotgun (WGS) entry which is preliminary data.</text>
</comment>
<dbReference type="GO" id="GO:0016020">
    <property type="term" value="C:membrane"/>
    <property type="evidence" value="ECO:0007669"/>
    <property type="project" value="InterPro"/>
</dbReference>
<evidence type="ECO:0000313" key="4">
    <source>
        <dbReference type="Proteomes" id="UP000029999"/>
    </source>
</evidence>
<reference evidence="3 4" key="1">
    <citation type="submission" date="2014-09" db="EMBL/GenBank/DDBJ databases">
        <authorList>
            <person name="Grob C."/>
            <person name="Taubert M."/>
            <person name="Howat A.M."/>
            <person name="Burns O.J."/>
            <person name="Dixon J.L."/>
            <person name="Chen Y."/>
            <person name="Murrell J.C."/>
        </authorList>
    </citation>
    <scope>NUCLEOTIDE SEQUENCE [LARGE SCALE GENOMIC DNA]</scope>
    <source>
        <strain evidence="3">L4</strain>
    </source>
</reference>
<organism evidence="3 4">
    <name type="scientific">Methylophaga thiooxydans</name>
    <dbReference type="NCBI Taxonomy" id="392484"/>
    <lineage>
        <taxon>Bacteria</taxon>
        <taxon>Pseudomonadati</taxon>
        <taxon>Pseudomonadota</taxon>
        <taxon>Gammaproteobacteria</taxon>
        <taxon>Thiotrichales</taxon>
        <taxon>Piscirickettsiaceae</taxon>
        <taxon>Methylophaga</taxon>
    </lineage>
</organism>
<gene>
    <name evidence="3" type="ORF">LP43_0025</name>
</gene>
<dbReference type="STRING" id="392484.LP43_0025"/>